<dbReference type="Gene3D" id="3.90.550.10">
    <property type="entry name" value="Spore Coat Polysaccharide Biosynthesis Protein SpsA, Chain A"/>
    <property type="match status" value="1"/>
</dbReference>
<keyword evidence="1" id="KW-0328">Glycosyltransferase</keyword>
<feature type="domain" description="Glycosyltransferase 2-like" evidence="3">
    <location>
        <begin position="8"/>
        <end position="180"/>
    </location>
</feature>
<evidence type="ECO:0000313" key="5">
    <source>
        <dbReference type="Proteomes" id="UP000215355"/>
    </source>
</evidence>
<dbReference type="Pfam" id="PF00535">
    <property type="entry name" value="Glycos_transf_2"/>
    <property type="match status" value="1"/>
</dbReference>
<dbReference type="KEGG" id="smiz:4412673_02350"/>
<accession>A0AAJ4XDD6</accession>
<dbReference type="AlphaFoldDB" id="A0AAJ4XDD6"/>
<protein>
    <submittedName>
        <fullName evidence="4">Chondroitin polymerase</fullName>
    </submittedName>
</protein>
<dbReference type="InterPro" id="IPR001173">
    <property type="entry name" value="Glyco_trans_2-like"/>
</dbReference>
<dbReference type="CDD" id="cd00761">
    <property type="entry name" value="Glyco_tranf_GTA_type"/>
    <property type="match status" value="1"/>
</dbReference>
<dbReference type="EMBL" id="LT906468">
    <property type="protein sequence ID" value="SNV51331.1"/>
    <property type="molecule type" value="Genomic_DNA"/>
</dbReference>
<dbReference type="PANTHER" id="PTHR22916:SF51">
    <property type="entry name" value="GLYCOSYLTRANSFERASE EPSH-RELATED"/>
    <property type="match status" value="1"/>
</dbReference>
<evidence type="ECO:0000256" key="1">
    <source>
        <dbReference type="ARBA" id="ARBA00022676"/>
    </source>
</evidence>
<dbReference type="GO" id="GO:0016758">
    <property type="term" value="F:hexosyltransferase activity"/>
    <property type="evidence" value="ECO:0007669"/>
    <property type="project" value="UniProtKB-ARBA"/>
</dbReference>
<dbReference type="RefSeq" id="WP_093097033.1">
    <property type="nucleotide sequence ID" value="NZ_FNGK01000001.1"/>
</dbReference>
<organism evidence="4 5">
    <name type="scientific">Sphingobacterium mizutaii</name>
    <dbReference type="NCBI Taxonomy" id="1010"/>
    <lineage>
        <taxon>Bacteria</taxon>
        <taxon>Pseudomonadati</taxon>
        <taxon>Bacteroidota</taxon>
        <taxon>Sphingobacteriia</taxon>
        <taxon>Sphingobacteriales</taxon>
        <taxon>Sphingobacteriaceae</taxon>
        <taxon>Sphingobacterium</taxon>
    </lineage>
</organism>
<dbReference type="InterPro" id="IPR029044">
    <property type="entry name" value="Nucleotide-diphossugar_trans"/>
</dbReference>
<gene>
    <name evidence="4" type="primary">kfoC_3</name>
    <name evidence="4" type="ORF">SAMEA4412673_02350</name>
</gene>
<dbReference type="PANTHER" id="PTHR22916">
    <property type="entry name" value="GLYCOSYLTRANSFERASE"/>
    <property type="match status" value="1"/>
</dbReference>
<evidence type="ECO:0000259" key="3">
    <source>
        <dbReference type="Pfam" id="PF00535"/>
    </source>
</evidence>
<evidence type="ECO:0000313" key="4">
    <source>
        <dbReference type="EMBL" id="SNV51331.1"/>
    </source>
</evidence>
<reference evidence="4 5" key="1">
    <citation type="submission" date="2017-06" db="EMBL/GenBank/DDBJ databases">
        <authorList>
            <consortium name="Pathogen Informatics"/>
        </authorList>
    </citation>
    <scope>NUCLEOTIDE SEQUENCE [LARGE SCALE GENOMIC DNA]</scope>
    <source>
        <strain evidence="4 5">NCTC12149</strain>
    </source>
</reference>
<keyword evidence="2" id="KW-0808">Transferase</keyword>
<proteinExistence type="predicted"/>
<dbReference type="Proteomes" id="UP000215355">
    <property type="component" value="Chromosome 1"/>
</dbReference>
<name>A0AAJ4XDD6_9SPHI</name>
<sequence>MERKPLISIIVPVYNAEKTLHICLESLSSQTYKEVQIIFINDCSTDKSLEVLEKFKAQSQFEIEIINHEVNRGVAAARNSGLDVVRGEYIYFVDADDEIDPDALELSINQSEKNNLDILGFSWYLTFEKNERKMKQPNFETPLDAIEKMMRGTMRWNLWLFLFKTKLFVENNIRFMEGKNMGEDLMVAIKLFSNAEKVAYLDRYFYHYGQSNTASLTKTYSDSHIEQVTANVSEVENYLKSSVISDKLGNLMYYLKLNIKLPLLISEKVSQYEKWLNWFPEANPYVMENTALPLRTRLLQLAAVKKQFWLVKIYNKVVLKIVYGILYK</sequence>
<dbReference type="SUPFAM" id="SSF53448">
    <property type="entry name" value="Nucleotide-diphospho-sugar transferases"/>
    <property type="match status" value="1"/>
</dbReference>
<evidence type="ECO:0000256" key="2">
    <source>
        <dbReference type="ARBA" id="ARBA00022679"/>
    </source>
</evidence>